<sequence length="268" mass="28554">MSMSESSVPTRKPPGPTRVRRSALAAVAIVVGLAVSGCAMSRRDGDAVAREAAASEAEQLGDDLGYRNRIRDAEYIAATEIAEEVPAGTIVTRRQPLSWSGRTSGSEQATIDVRIVVEVAESGSVYSDRGNSAGQATRCYRYLLRLNAYATYDEIDCPAVADPPVPSAAPVPRLPEDGRKRLTAALRGATPDTLAERVRKAFPAEHITVDTVVHQGALVAAVGVPVERECLLMVRKPDGDIVSPGYDRIWLEPGETGCGTGLYVSPPR</sequence>
<dbReference type="EMBL" id="FMIA01000002">
    <property type="protein sequence ID" value="SCL50781.1"/>
    <property type="molecule type" value="Genomic_DNA"/>
</dbReference>
<accession>A0A1C6UA48</accession>
<keyword evidence="2" id="KW-1185">Reference proteome</keyword>
<organism evidence="1 2">
    <name type="scientific">Micromonospora yangpuensis</name>
    <dbReference type="NCBI Taxonomy" id="683228"/>
    <lineage>
        <taxon>Bacteria</taxon>
        <taxon>Bacillati</taxon>
        <taxon>Actinomycetota</taxon>
        <taxon>Actinomycetes</taxon>
        <taxon>Micromonosporales</taxon>
        <taxon>Micromonosporaceae</taxon>
        <taxon>Micromonospora</taxon>
    </lineage>
</organism>
<dbReference type="Proteomes" id="UP000198937">
    <property type="component" value="Unassembled WGS sequence"/>
</dbReference>
<dbReference type="AlphaFoldDB" id="A0A1C6UA48"/>
<evidence type="ECO:0000313" key="2">
    <source>
        <dbReference type="Proteomes" id="UP000198937"/>
    </source>
</evidence>
<reference evidence="1 2" key="1">
    <citation type="submission" date="2016-06" db="EMBL/GenBank/DDBJ databases">
        <authorList>
            <person name="Kjaerup R.B."/>
            <person name="Dalgaard T.S."/>
            <person name="Juul-Madsen H.R."/>
        </authorList>
    </citation>
    <scope>NUCLEOTIDE SEQUENCE [LARGE SCALE GENOMIC DNA]</scope>
    <source>
        <strain evidence="1 2">DSM 45577</strain>
    </source>
</reference>
<dbReference type="STRING" id="683228.GA0070617_1594"/>
<gene>
    <name evidence="1" type="ORF">GA0070617_1594</name>
</gene>
<evidence type="ECO:0000313" key="1">
    <source>
        <dbReference type="EMBL" id="SCL50781.1"/>
    </source>
</evidence>
<proteinExistence type="predicted"/>
<protein>
    <submittedName>
        <fullName evidence="1">Uncharacterized protein</fullName>
    </submittedName>
</protein>
<name>A0A1C6UA48_9ACTN</name>